<dbReference type="EMBL" id="CP013189">
    <property type="protein sequence ID" value="ALO47242.1"/>
    <property type="molecule type" value="Genomic_DNA"/>
</dbReference>
<proteinExistence type="predicted"/>
<dbReference type="Gene3D" id="3.30.465.10">
    <property type="match status" value="1"/>
</dbReference>
<accession>A0A0S2KG41</accession>
<dbReference type="RefSeq" id="WP_058022651.1">
    <property type="nucleotide sequence ID" value="NZ_CP013189.1"/>
</dbReference>
<dbReference type="PANTHER" id="PTHR42659:SF2">
    <property type="entry name" value="XANTHINE DEHYDROGENASE SUBUNIT C-RELATED"/>
    <property type="match status" value="1"/>
</dbReference>
<dbReference type="InterPro" id="IPR051312">
    <property type="entry name" value="Diverse_Substr_Oxidored"/>
</dbReference>
<gene>
    <name evidence="5" type="ORF">PS2015_2610</name>
</gene>
<name>A0A0S2KG41_9GAMM</name>
<dbReference type="Gene3D" id="3.30.390.50">
    <property type="entry name" value="CO dehydrogenase flavoprotein, C-terminal domain"/>
    <property type="match status" value="1"/>
</dbReference>
<sequence length="289" mass="30339">MRYVAPLSVEEAANVLGSSAGRARLMAGGTDLLPRFSSGSGYPDVLVDIKRIPELMQIGTHADGSATIGAAVCGADIYEHAELRRYWPGVTEATDLIGSVQIQSRASLGGNLCNASPAADSVPALIAARAQCLLVGSTGMRQLPVEQIIVSPGKTCLRADEIMLSITLPSRPPRSADAYLRLTPRAEMDIAVVGAGANLVLDEEGAVVQCHVALGAVAPVPVLASEAAALLLGSRLEDDVIKRFSHRIKAACHPIDDKRGTADYRTDMAAVLAVRAVRTARQRALSGER</sequence>
<dbReference type="Proteomes" id="UP000065641">
    <property type="component" value="Chromosome"/>
</dbReference>
<evidence type="ECO:0000256" key="3">
    <source>
        <dbReference type="ARBA" id="ARBA00023002"/>
    </source>
</evidence>
<dbReference type="GO" id="GO:0071949">
    <property type="term" value="F:FAD binding"/>
    <property type="evidence" value="ECO:0007669"/>
    <property type="project" value="InterPro"/>
</dbReference>
<reference evidence="5 6" key="1">
    <citation type="submission" date="2015-11" db="EMBL/GenBank/DDBJ databases">
        <authorList>
            <person name="Zhang Y."/>
            <person name="Guo Z."/>
        </authorList>
    </citation>
    <scope>NUCLEOTIDE SEQUENCE [LARGE SCALE GENOMIC DNA]</scope>
    <source>
        <strain evidence="5 6">KCTC 32221</strain>
    </source>
</reference>
<dbReference type="InterPro" id="IPR005107">
    <property type="entry name" value="CO_DH_flav_C"/>
</dbReference>
<dbReference type="PATRIC" id="fig|1249552.3.peg.2627"/>
<dbReference type="PANTHER" id="PTHR42659">
    <property type="entry name" value="XANTHINE DEHYDROGENASE SUBUNIT C-RELATED"/>
    <property type="match status" value="1"/>
</dbReference>
<dbReference type="OrthoDB" id="9775084at2"/>
<evidence type="ECO:0000313" key="6">
    <source>
        <dbReference type="Proteomes" id="UP000065641"/>
    </source>
</evidence>
<keyword evidence="3" id="KW-0560">Oxidoreductase</keyword>
<dbReference type="PROSITE" id="PS51387">
    <property type="entry name" value="FAD_PCMH"/>
    <property type="match status" value="1"/>
</dbReference>
<keyword evidence="6" id="KW-1185">Reference proteome</keyword>
<evidence type="ECO:0000313" key="5">
    <source>
        <dbReference type="EMBL" id="ALO47242.1"/>
    </source>
</evidence>
<feature type="domain" description="FAD-binding PCMH-type" evidence="4">
    <location>
        <begin position="1"/>
        <end position="173"/>
    </location>
</feature>
<dbReference type="GO" id="GO:0016491">
    <property type="term" value="F:oxidoreductase activity"/>
    <property type="evidence" value="ECO:0007669"/>
    <property type="project" value="UniProtKB-KW"/>
</dbReference>
<dbReference type="InterPro" id="IPR016169">
    <property type="entry name" value="FAD-bd_PCMH_sub2"/>
</dbReference>
<keyword evidence="1" id="KW-0285">Flavoprotein</keyword>
<dbReference type="InterPro" id="IPR016167">
    <property type="entry name" value="FAD-bd_PCMH_sub1"/>
</dbReference>
<dbReference type="SUPFAM" id="SSF55447">
    <property type="entry name" value="CO dehydrogenase flavoprotein C-terminal domain-like"/>
    <property type="match status" value="1"/>
</dbReference>
<evidence type="ECO:0000259" key="4">
    <source>
        <dbReference type="PROSITE" id="PS51387"/>
    </source>
</evidence>
<dbReference type="Gene3D" id="3.30.43.10">
    <property type="entry name" value="Uridine Diphospho-n-acetylenolpyruvylglucosamine Reductase, domain 2"/>
    <property type="match status" value="1"/>
</dbReference>
<dbReference type="InterPro" id="IPR002346">
    <property type="entry name" value="Mopterin_DH_FAD-bd"/>
</dbReference>
<dbReference type="SUPFAM" id="SSF56176">
    <property type="entry name" value="FAD-binding/transporter-associated domain-like"/>
    <property type="match status" value="1"/>
</dbReference>
<dbReference type="InterPro" id="IPR016166">
    <property type="entry name" value="FAD-bd_PCMH"/>
</dbReference>
<evidence type="ECO:0000256" key="2">
    <source>
        <dbReference type="ARBA" id="ARBA00022827"/>
    </source>
</evidence>
<keyword evidence="2" id="KW-0274">FAD</keyword>
<dbReference type="Pfam" id="PF00941">
    <property type="entry name" value="FAD_binding_5"/>
    <property type="match status" value="1"/>
</dbReference>
<dbReference type="KEGG" id="pspi:PS2015_2610"/>
<protein>
    <submittedName>
        <fullName evidence="5">Oxidoreductase</fullName>
    </submittedName>
</protein>
<dbReference type="SMART" id="SM01092">
    <property type="entry name" value="CO_deh_flav_C"/>
    <property type="match status" value="1"/>
</dbReference>
<organism evidence="5 6">
    <name type="scientific">Pseudohongiella spirulinae</name>
    <dbReference type="NCBI Taxonomy" id="1249552"/>
    <lineage>
        <taxon>Bacteria</taxon>
        <taxon>Pseudomonadati</taxon>
        <taxon>Pseudomonadota</taxon>
        <taxon>Gammaproteobacteria</taxon>
        <taxon>Pseudomonadales</taxon>
        <taxon>Pseudohongiellaceae</taxon>
        <taxon>Pseudohongiella</taxon>
    </lineage>
</organism>
<dbReference type="Pfam" id="PF03450">
    <property type="entry name" value="CO_deh_flav_C"/>
    <property type="match status" value="1"/>
</dbReference>
<dbReference type="InterPro" id="IPR036683">
    <property type="entry name" value="CO_DH_flav_C_dom_sf"/>
</dbReference>
<dbReference type="InterPro" id="IPR036318">
    <property type="entry name" value="FAD-bd_PCMH-like_sf"/>
</dbReference>
<dbReference type="STRING" id="1249552.PS2015_2610"/>
<dbReference type="AlphaFoldDB" id="A0A0S2KG41"/>
<evidence type="ECO:0000256" key="1">
    <source>
        <dbReference type="ARBA" id="ARBA00022630"/>
    </source>
</evidence>